<reference evidence="1" key="1">
    <citation type="submission" date="2018-02" db="EMBL/GenBank/DDBJ databases">
        <title>Rhizophora mucronata_Transcriptome.</title>
        <authorList>
            <person name="Meera S.P."/>
            <person name="Sreeshan A."/>
            <person name="Augustine A."/>
        </authorList>
    </citation>
    <scope>NUCLEOTIDE SEQUENCE</scope>
    <source>
        <tissue evidence="1">Leaf</tissue>
    </source>
</reference>
<protein>
    <submittedName>
        <fullName evidence="1">Uncharacterized protein</fullName>
    </submittedName>
</protein>
<evidence type="ECO:0000313" key="1">
    <source>
        <dbReference type="EMBL" id="MBX57918.1"/>
    </source>
</evidence>
<sequence>MTMRMTYGCVTPFLASVTTSLHFNLPLTCSKRLNRF</sequence>
<organism evidence="1">
    <name type="scientific">Rhizophora mucronata</name>
    <name type="common">Asiatic mangrove</name>
    <dbReference type="NCBI Taxonomy" id="61149"/>
    <lineage>
        <taxon>Eukaryota</taxon>
        <taxon>Viridiplantae</taxon>
        <taxon>Streptophyta</taxon>
        <taxon>Embryophyta</taxon>
        <taxon>Tracheophyta</taxon>
        <taxon>Spermatophyta</taxon>
        <taxon>Magnoliopsida</taxon>
        <taxon>eudicotyledons</taxon>
        <taxon>Gunneridae</taxon>
        <taxon>Pentapetalae</taxon>
        <taxon>rosids</taxon>
        <taxon>fabids</taxon>
        <taxon>Malpighiales</taxon>
        <taxon>Rhizophoraceae</taxon>
        <taxon>Rhizophora</taxon>
    </lineage>
</organism>
<dbReference type="EMBL" id="GGEC01077434">
    <property type="protein sequence ID" value="MBX57918.1"/>
    <property type="molecule type" value="Transcribed_RNA"/>
</dbReference>
<dbReference type="AlphaFoldDB" id="A0A2P2PT35"/>
<accession>A0A2P2PT35</accession>
<name>A0A2P2PT35_RHIMU</name>
<proteinExistence type="predicted"/>